<dbReference type="Pfam" id="PF19741">
    <property type="entry name" value="DUF6230"/>
    <property type="match status" value="1"/>
</dbReference>
<organism evidence="1 2">
    <name type="scientific">Actinokineospora spheciospongiae</name>
    <dbReference type="NCBI Taxonomy" id="909613"/>
    <lineage>
        <taxon>Bacteria</taxon>
        <taxon>Bacillati</taxon>
        <taxon>Actinomycetota</taxon>
        <taxon>Actinomycetes</taxon>
        <taxon>Pseudonocardiales</taxon>
        <taxon>Pseudonocardiaceae</taxon>
        <taxon>Actinokineospora</taxon>
    </lineage>
</organism>
<evidence type="ECO:0000313" key="2">
    <source>
        <dbReference type="Proteomes" id="UP000019277"/>
    </source>
</evidence>
<dbReference type="Proteomes" id="UP000019277">
    <property type="component" value="Unassembled WGS sequence"/>
</dbReference>
<dbReference type="eggNOG" id="ENOG50312Q2">
    <property type="taxonomic scope" value="Bacteria"/>
</dbReference>
<dbReference type="AlphaFoldDB" id="W7IZ35"/>
<protein>
    <submittedName>
        <fullName evidence="1">Cholesterol esterase</fullName>
    </submittedName>
</protein>
<dbReference type="EMBL" id="AYXG01000101">
    <property type="protein sequence ID" value="EWC61801.1"/>
    <property type="molecule type" value="Genomic_DNA"/>
</dbReference>
<keyword evidence="2" id="KW-1185">Reference proteome</keyword>
<gene>
    <name evidence="1" type="ORF">UO65_2860</name>
</gene>
<sequence>MLVFGMAQGAVAASFAVSGVSFKVSADKLVGDGFVQLVGVDQGSGAAHPVAVSGFRGAVLDNFCQSVLLRSVPVVGDITLVMVSAGPGGMAATDLVIGVAGLSGDLTLVNPQLGVDAARLDRGPVKGAAGSFGLQADRATIVGLRQTSWSTSAQTIRLKNIDLSLRKGDQGCF</sequence>
<proteinExistence type="predicted"/>
<dbReference type="InterPro" id="IPR046198">
    <property type="entry name" value="DUF6230"/>
</dbReference>
<dbReference type="STRING" id="909613.UO65_2860"/>
<accession>W7IZ35</accession>
<comment type="caution">
    <text evidence="1">The sequence shown here is derived from an EMBL/GenBank/DDBJ whole genome shotgun (WGS) entry which is preliminary data.</text>
</comment>
<evidence type="ECO:0000313" key="1">
    <source>
        <dbReference type="EMBL" id="EWC61801.1"/>
    </source>
</evidence>
<reference evidence="1 2" key="1">
    <citation type="journal article" date="2014" name="Genome Announc.">
        <title>Draft Genome Sequence of the Antitrypanosomally Active Sponge-Associated Bacterium Actinokineospora sp. Strain EG49.</title>
        <authorList>
            <person name="Harjes J."/>
            <person name="Ryu T."/>
            <person name="Abdelmohsen U.R."/>
            <person name="Moitinho-Silva L."/>
            <person name="Horn H."/>
            <person name="Ravasi T."/>
            <person name="Hentschel U."/>
        </authorList>
    </citation>
    <scope>NUCLEOTIDE SEQUENCE [LARGE SCALE GENOMIC DNA]</scope>
    <source>
        <strain evidence="1 2">EG49</strain>
    </source>
</reference>
<name>W7IZ35_9PSEU</name>